<evidence type="ECO:0000256" key="1">
    <source>
        <dbReference type="SAM" id="MobiDB-lite"/>
    </source>
</evidence>
<gene>
    <name evidence="2" type="ORF">BKA67DRAFT_268832</name>
</gene>
<dbReference type="EMBL" id="JAGPXC010000004">
    <property type="protein sequence ID" value="KAH6654041.1"/>
    <property type="molecule type" value="Genomic_DNA"/>
</dbReference>
<dbReference type="AlphaFoldDB" id="A0A9P8UKV6"/>
<dbReference type="RefSeq" id="XP_045958311.1">
    <property type="nucleotide sequence ID" value="XM_046095863.1"/>
</dbReference>
<protein>
    <submittedName>
        <fullName evidence="2">Uncharacterized protein</fullName>
    </submittedName>
</protein>
<proteinExistence type="predicted"/>
<name>A0A9P8UKV6_9PEZI</name>
<dbReference type="GeneID" id="70124756"/>
<feature type="region of interest" description="Disordered" evidence="1">
    <location>
        <begin position="185"/>
        <end position="235"/>
    </location>
</feature>
<evidence type="ECO:0000313" key="2">
    <source>
        <dbReference type="EMBL" id="KAH6654041.1"/>
    </source>
</evidence>
<evidence type="ECO:0000313" key="3">
    <source>
        <dbReference type="Proteomes" id="UP000758603"/>
    </source>
</evidence>
<dbReference type="OrthoDB" id="4771772at2759"/>
<comment type="caution">
    <text evidence="2">The sequence shown here is derived from an EMBL/GenBank/DDBJ whole genome shotgun (WGS) entry which is preliminary data.</text>
</comment>
<organism evidence="2 3">
    <name type="scientific">Truncatella angustata</name>
    <dbReference type="NCBI Taxonomy" id="152316"/>
    <lineage>
        <taxon>Eukaryota</taxon>
        <taxon>Fungi</taxon>
        <taxon>Dikarya</taxon>
        <taxon>Ascomycota</taxon>
        <taxon>Pezizomycotina</taxon>
        <taxon>Sordariomycetes</taxon>
        <taxon>Xylariomycetidae</taxon>
        <taxon>Amphisphaeriales</taxon>
        <taxon>Sporocadaceae</taxon>
        <taxon>Truncatella</taxon>
    </lineage>
</organism>
<accession>A0A9P8UKV6</accession>
<keyword evidence="3" id="KW-1185">Reference proteome</keyword>
<dbReference type="Proteomes" id="UP000758603">
    <property type="component" value="Unassembled WGS sequence"/>
</dbReference>
<reference evidence="2" key="1">
    <citation type="journal article" date="2021" name="Nat. Commun.">
        <title>Genetic determinants of endophytism in the Arabidopsis root mycobiome.</title>
        <authorList>
            <person name="Mesny F."/>
            <person name="Miyauchi S."/>
            <person name="Thiergart T."/>
            <person name="Pickel B."/>
            <person name="Atanasova L."/>
            <person name="Karlsson M."/>
            <person name="Huettel B."/>
            <person name="Barry K.W."/>
            <person name="Haridas S."/>
            <person name="Chen C."/>
            <person name="Bauer D."/>
            <person name="Andreopoulos W."/>
            <person name="Pangilinan J."/>
            <person name="LaButti K."/>
            <person name="Riley R."/>
            <person name="Lipzen A."/>
            <person name="Clum A."/>
            <person name="Drula E."/>
            <person name="Henrissat B."/>
            <person name="Kohler A."/>
            <person name="Grigoriev I.V."/>
            <person name="Martin F.M."/>
            <person name="Hacquard S."/>
        </authorList>
    </citation>
    <scope>NUCLEOTIDE SEQUENCE</scope>
    <source>
        <strain evidence="2">MPI-SDFR-AT-0073</strain>
    </source>
</reference>
<feature type="compositionally biased region" description="Basic and acidic residues" evidence="1">
    <location>
        <begin position="194"/>
        <end position="220"/>
    </location>
</feature>
<sequence length="235" mass="26986">MVKERTHEEEYDPTCPDNSLSMTIRGQINRGHALDTWLGTKKPLGPTRDGDRTRHALLNMVREIYQKVGFRCAATPEQSPDTDYVQVDCSIWIGMRNSRMEPKWHYARRLADNGWYNFEKFPIPDYPLPTLPPTGDPLLSVPPKRFLVDVGDLDSVDSDLLRALAMRIMGTPDNERYKLRGRRLKRQAKKTLRSKKDAESHEKLGSIDSKTRLDTARRENVPSLQEAMKLLEGPV</sequence>